<dbReference type="InterPro" id="IPR016185">
    <property type="entry name" value="PreATP-grasp_dom_sf"/>
</dbReference>
<dbReference type="InterPro" id="IPR050856">
    <property type="entry name" value="Biotin_carboxylase_complex"/>
</dbReference>
<dbReference type="SMART" id="SM00878">
    <property type="entry name" value="Biotin_carb_C"/>
    <property type="match status" value="1"/>
</dbReference>
<keyword evidence="11" id="KW-0443">Lipid metabolism</keyword>
<dbReference type="EMBL" id="WVTD01000006">
    <property type="protein sequence ID" value="MYL98169.1"/>
    <property type="molecule type" value="Genomic_DNA"/>
</dbReference>
<evidence type="ECO:0000259" key="17">
    <source>
        <dbReference type="PROSITE" id="PS50975"/>
    </source>
</evidence>
<evidence type="ECO:0000256" key="2">
    <source>
        <dbReference type="ARBA" id="ARBA00005060"/>
    </source>
</evidence>
<dbReference type="InterPro" id="IPR011054">
    <property type="entry name" value="Rudment_hybrid_motif"/>
</dbReference>
<accession>A0A7X4K7F7</accession>
<feature type="domain" description="Biotin carboxylation" evidence="18">
    <location>
        <begin position="1"/>
        <end position="464"/>
    </location>
</feature>
<keyword evidence="7 15" id="KW-0067">ATP-binding</keyword>
<dbReference type="FunFam" id="2.40.50.100:FF:000003">
    <property type="entry name" value="Acetyl-CoA carboxylase biotin carboxyl carrier protein"/>
    <property type="match status" value="1"/>
</dbReference>
<dbReference type="InterPro" id="IPR005481">
    <property type="entry name" value="BC-like_N"/>
</dbReference>
<dbReference type="PROSITE" id="PS50975">
    <property type="entry name" value="ATP_GRASP"/>
    <property type="match status" value="1"/>
</dbReference>
<evidence type="ECO:0000256" key="9">
    <source>
        <dbReference type="ARBA" id="ARBA00022946"/>
    </source>
</evidence>
<evidence type="ECO:0000256" key="4">
    <source>
        <dbReference type="ARBA" id="ARBA00022598"/>
    </source>
</evidence>
<keyword evidence="12" id="KW-0464">Manganese</keyword>
<evidence type="ECO:0000256" key="11">
    <source>
        <dbReference type="ARBA" id="ARBA00023098"/>
    </source>
</evidence>
<dbReference type="Pfam" id="PF02786">
    <property type="entry name" value="CPSase_L_D2"/>
    <property type="match status" value="1"/>
</dbReference>
<dbReference type="GO" id="GO:0016042">
    <property type="term" value="P:lipid catabolic process"/>
    <property type="evidence" value="ECO:0007669"/>
    <property type="project" value="UniProtKB-KW"/>
</dbReference>
<dbReference type="SUPFAM" id="SSF51230">
    <property type="entry name" value="Single hybrid motif"/>
    <property type="match status" value="1"/>
</dbReference>
<dbReference type="InterPro" id="IPR011053">
    <property type="entry name" value="Single_hybrid_motif"/>
</dbReference>
<dbReference type="Gene3D" id="3.30.700.30">
    <property type="match status" value="1"/>
</dbReference>
<keyword evidence="20" id="KW-1185">Reference proteome</keyword>
<proteinExistence type="predicted"/>
<dbReference type="EC" id="6.4.1.3" evidence="3"/>
<evidence type="ECO:0000256" key="14">
    <source>
        <dbReference type="ARBA" id="ARBA00049495"/>
    </source>
</evidence>
<evidence type="ECO:0000313" key="19">
    <source>
        <dbReference type="EMBL" id="MYL98169.1"/>
    </source>
</evidence>
<organism evidence="19 20">
    <name type="scientific">Novosphingobium silvae</name>
    <dbReference type="NCBI Taxonomy" id="2692619"/>
    <lineage>
        <taxon>Bacteria</taxon>
        <taxon>Pseudomonadati</taxon>
        <taxon>Pseudomonadota</taxon>
        <taxon>Alphaproteobacteria</taxon>
        <taxon>Sphingomonadales</taxon>
        <taxon>Sphingomonadaceae</taxon>
        <taxon>Novosphingobium</taxon>
    </lineage>
</organism>
<gene>
    <name evidence="19" type="ORF">GR702_10360</name>
</gene>
<evidence type="ECO:0000256" key="15">
    <source>
        <dbReference type="PROSITE-ProRule" id="PRU00409"/>
    </source>
</evidence>
<evidence type="ECO:0000313" key="20">
    <source>
        <dbReference type="Proteomes" id="UP000465810"/>
    </source>
</evidence>
<evidence type="ECO:0000256" key="5">
    <source>
        <dbReference type="ARBA" id="ARBA00022723"/>
    </source>
</evidence>
<keyword evidence="8" id="KW-0460">Magnesium</keyword>
<dbReference type="PROSITE" id="PS50968">
    <property type="entry name" value="BIOTINYL_LIPOYL"/>
    <property type="match status" value="1"/>
</dbReference>
<dbReference type="Pfam" id="PF02785">
    <property type="entry name" value="Biotin_carb_C"/>
    <property type="match status" value="1"/>
</dbReference>
<feature type="domain" description="ATP-grasp" evidence="17">
    <location>
        <begin position="120"/>
        <end position="321"/>
    </location>
</feature>
<dbReference type="Proteomes" id="UP000465810">
    <property type="component" value="Unassembled WGS sequence"/>
</dbReference>
<keyword evidence="9" id="KW-0809">Transit peptide</keyword>
<dbReference type="PROSITE" id="PS00867">
    <property type="entry name" value="CPSASE_2"/>
    <property type="match status" value="1"/>
</dbReference>
<dbReference type="InterPro" id="IPR011761">
    <property type="entry name" value="ATP-grasp"/>
</dbReference>
<comment type="pathway">
    <text evidence="2">Metabolic intermediate metabolism; propanoyl-CoA degradation; succinyl-CoA from propanoyl-CoA: step 1/3.</text>
</comment>
<dbReference type="PROSITE" id="PS00188">
    <property type="entry name" value="BIOTIN"/>
    <property type="match status" value="1"/>
</dbReference>
<dbReference type="Gene3D" id="3.30.470.20">
    <property type="entry name" value="ATP-grasp fold, B domain"/>
    <property type="match status" value="1"/>
</dbReference>
<dbReference type="InterPro" id="IPR041265">
    <property type="entry name" value="PCC_BT"/>
</dbReference>
<evidence type="ECO:0000259" key="18">
    <source>
        <dbReference type="PROSITE" id="PS50979"/>
    </source>
</evidence>
<protein>
    <recommendedName>
        <fullName evidence="3">propionyl-CoA carboxylase</fullName>
        <ecNumber evidence="3">6.4.1.3</ecNumber>
    </recommendedName>
</protein>
<evidence type="ECO:0000256" key="10">
    <source>
        <dbReference type="ARBA" id="ARBA00022963"/>
    </source>
</evidence>
<comment type="caution">
    <text evidence="19">The sequence shown here is derived from an EMBL/GenBank/DDBJ whole genome shotgun (WGS) entry which is preliminary data.</text>
</comment>
<dbReference type="InterPro" id="IPR005482">
    <property type="entry name" value="Biotin_COase_C"/>
</dbReference>
<dbReference type="PANTHER" id="PTHR18866:SF33">
    <property type="entry name" value="METHYLCROTONOYL-COA CARBOXYLASE SUBUNIT ALPHA, MITOCHONDRIAL-RELATED"/>
    <property type="match status" value="1"/>
</dbReference>
<evidence type="ECO:0000256" key="12">
    <source>
        <dbReference type="ARBA" id="ARBA00023211"/>
    </source>
</evidence>
<dbReference type="PANTHER" id="PTHR18866">
    <property type="entry name" value="CARBOXYLASE:PYRUVATE/ACETYL-COA/PROPIONYL-COA CARBOXYLASE"/>
    <property type="match status" value="1"/>
</dbReference>
<dbReference type="FunFam" id="3.40.50.20:FF:000010">
    <property type="entry name" value="Propionyl-CoA carboxylase subunit alpha"/>
    <property type="match status" value="1"/>
</dbReference>
<evidence type="ECO:0000256" key="3">
    <source>
        <dbReference type="ARBA" id="ARBA00013050"/>
    </source>
</evidence>
<sequence>MFKKILIANRGEIACRVIKTARRMGIATVAVYSDADARAPFVQMADEAVHIGPAPAAQSYLIADKIIAACKQTGAEAVHPGYGFLSERTSFAEALAAEGIEFIGPPVGAIAAMGDKIESKKLAKEAGVNVVPGFVGEIADTEHAVRISAEIGYPVMMKASAGGGGKGMRLAYSEQDVREGFEAVKREGLNSFGDDRVFIEKFILNPRHIEIQILGDKHGNILYLNERECSIQRRHQKVVEEAPSPFVTPAMRKAMGEQCVALSRAVGYYSAGTVELIVSGADPSGESFYFLEMNTRLQVEHPVTEAITGVDLVEQMIRVAAGEKLEMTQDDVKIDGWAIENRVYAEDPYRGFLPSTGRLVRYNPPVEGWTDDGQENGRRGIEGIRVDDGVYEGGEVSMFYDPMIAKLITWGETRDEAADKQIAALDAFEIEGLGHNIDFVSAIMQHPRFRSGELTTGFIAEEYPEGFHGAPGSDELKVKLAAIAAFIATARADRARRVEGQLGAPLDPPGEWTITIDGTTYAVELDEDLLTVNGEEVELELEYTPGDRFVDAEVDGEDLTLKLEVTRTGFRMTTRGAAHKVTCLPAHLAGYTQHMIEKIPPDLSRFLICPMPGLLVSLNVTEGDRVEAGQPLAVVEAMKMENILRAEKAGVVKSVNAAPGASLAVDAIILEME</sequence>
<dbReference type="PROSITE" id="PS50979">
    <property type="entry name" value="BC"/>
    <property type="match status" value="1"/>
</dbReference>
<dbReference type="SUPFAM" id="SSF51246">
    <property type="entry name" value="Rudiment single hybrid motif"/>
    <property type="match status" value="1"/>
</dbReference>
<dbReference type="FunFam" id="3.30.1490.20:FF:000003">
    <property type="entry name" value="acetyl-CoA carboxylase isoform X1"/>
    <property type="match status" value="1"/>
</dbReference>
<dbReference type="InterPro" id="IPR000089">
    <property type="entry name" value="Biotin_lipoyl"/>
</dbReference>
<dbReference type="SUPFAM" id="SSF52440">
    <property type="entry name" value="PreATP-grasp domain"/>
    <property type="match status" value="1"/>
</dbReference>
<dbReference type="Pfam" id="PF00289">
    <property type="entry name" value="Biotin_carb_N"/>
    <property type="match status" value="1"/>
</dbReference>
<keyword evidence="5" id="KW-0479">Metal-binding</keyword>
<dbReference type="FunFam" id="3.30.470.20:FF:000028">
    <property type="entry name" value="Methylcrotonoyl-CoA carboxylase subunit alpha, mitochondrial"/>
    <property type="match status" value="1"/>
</dbReference>
<comment type="catalytic activity">
    <reaction evidence="14">
        <text>propanoyl-CoA + hydrogencarbonate + ATP = (S)-methylmalonyl-CoA + ADP + phosphate + H(+)</text>
        <dbReference type="Rhea" id="RHEA:23720"/>
        <dbReference type="ChEBI" id="CHEBI:15378"/>
        <dbReference type="ChEBI" id="CHEBI:17544"/>
        <dbReference type="ChEBI" id="CHEBI:30616"/>
        <dbReference type="ChEBI" id="CHEBI:43474"/>
        <dbReference type="ChEBI" id="CHEBI:57327"/>
        <dbReference type="ChEBI" id="CHEBI:57392"/>
        <dbReference type="ChEBI" id="CHEBI:456216"/>
        <dbReference type="EC" id="6.4.1.3"/>
    </reaction>
    <physiologicalReaction direction="left-to-right" evidence="14">
        <dbReference type="Rhea" id="RHEA:23721"/>
    </physiologicalReaction>
</comment>
<evidence type="ECO:0000256" key="1">
    <source>
        <dbReference type="ARBA" id="ARBA00001953"/>
    </source>
</evidence>
<dbReference type="UniPathway" id="UPA00945">
    <property type="reaction ID" value="UER00908"/>
</dbReference>
<dbReference type="PROSITE" id="PS00866">
    <property type="entry name" value="CPSASE_1"/>
    <property type="match status" value="1"/>
</dbReference>
<dbReference type="InterPro" id="IPR001882">
    <property type="entry name" value="Biotin_BS"/>
</dbReference>
<comment type="cofactor">
    <cofactor evidence="1">
        <name>biotin</name>
        <dbReference type="ChEBI" id="CHEBI:57586"/>
    </cofactor>
</comment>
<dbReference type="CDD" id="cd06850">
    <property type="entry name" value="biotinyl_domain"/>
    <property type="match status" value="1"/>
</dbReference>
<evidence type="ECO:0000256" key="6">
    <source>
        <dbReference type="ARBA" id="ARBA00022741"/>
    </source>
</evidence>
<evidence type="ECO:0000256" key="7">
    <source>
        <dbReference type="ARBA" id="ARBA00022840"/>
    </source>
</evidence>
<keyword evidence="10" id="KW-0442">Lipid degradation</keyword>
<keyword evidence="13" id="KW-0092">Biotin</keyword>
<evidence type="ECO:0000259" key="16">
    <source>
        <dbReference type="PROSITE" id="PS50968"/>
    </source>
</evidence>
<dbReference type="Gene3D" id="2.40.50.100">
    <property type="match status" value="1"/>
</dbReference>
<evidence type="ECO:0000256" key="8">
    <source>
        <dbReference type="ARBA" id="ARBA00022842"/>
    </source>
</evidence>
<keyword evidence="6 15" id="KW-0547">Nucleotide-binding</keyword>
<keyword evidence="4" id="KW-0436">Ligase</keyword>
<dbReference type="GO" id="GO:0046872">
    <property type="term" value="F:metal ion binding"/>
    <property type="evidence" value="ECO:0007669"/>
    <property type="project" value="UniProtKB-KW"/>
</dbReference>
<dbReference type="SUPFAM" id="SSF56059">
    <property type="entry name" value="Glutathione synthetase ATP-binding domain-like"/>
    <property type="match status" value="1"/>
</dbReference>
<dbReference type="AlphaFoldDB" id="A0A7X4K7F7"/>
<dbReference type="Pfam" id="PF18140">
    <property type="entry name" value="PCC_BT"/>
    <property type="match status" value="1"/>
</dbReference>
<name>A0A7X4K7F7_9SPHN</name>
<dbReference type="Pfam" id="PF00364">
    <property type="entry name" value="Biotin_lipoyl"/>
    <property type="match status" value="1"/>
</dbReference>
<evidence type="ECO:0000256" key="13">
    <source>
        <dbReference type="ARBA" id="ARBA00023267"/>
    </source>
</evidence>
<feature type="domain" description="Lipoyl-binding" evidence="16">
    <location>
        <begin position="594"/>
        <end position="673"/>
    </location>
</feature>
<dbReference type="InterPro" id="IPR011764">
    <property type="entry name" value="Biotin_carboxylation_dom"/>
</dbReference>
<dbReference type="GO" id="GO:0004658">
    <property type="term" value="F:propionyl-CoA carboxylase activity"/>
    <property type="evidence" value="ECO:0007669"/>
    <property type="project" value="UniProtKB-EC"/>
</dbReference>
<dbReference type="RefSeq" id="WP_160985801.1">
    <property type="nucleotide sequence ID" value="NZ_WVTD01000006.1"/>
</dbReference>
<dbReference type="GO" id="GO:0005524">
    <property type="term" value="F:ATP binding"/>
    <property type="evidence" value="ECO:0007669"/>
    <property type="project" value="UniProtKB-UniRule"/>
</dbReference>
<dbReference type="InterPro" id="IPR005479">
    <property type="entry name" value="CPAse_ATP-bd"/>
</dbReference>
<reference evidence="19 20" key="1">
    <citation type="submission" date="2019-12" db="EMBL/GenBank/DDBJ databases">
        <authorList>
            <person name="Feng G."/>
            <person name="Zhu H."/>
        </authorList>
    </citation>
    <scope>NUCLEOTIDE SEQUENCE [LARGE SCALE GENOMIC DNA]</scope>
    <source>
        <strain evidence="19 20">FGD1</strain>
    </source>
</reference>